<keyword evidence="5" id="KW-0963">Cytoplasm</keyword>
<keyword evidence="10" id="KW-0173">Coenzyme A biosynthesis</keyword>
<sequence>MDEVIMRCSIKSRLSPLILPDSNSEKGLYLENAIENHNSHPDNAFLKSDYPLSPINPAAWKGASSRARFGLDIGGTLCKVVFFEPLDDLDSRAPGIESSSPCFSSDKNGLGVEMIDQENSLSMSNSLTECCCSLKLHSFSPRMKESNEEAFCTASPIEYRKRFLMKQACTNSVDESESVLNINFIKEPASRNDGYFHGTTELSIDPAKCSNNVRKLWASSHDPVILSGRGTLYFKCFETWRIDEFLFLTKEHALVTTRRALGATGGGARKFSSKFLEIAGLELNRFDELKSLVRGIGFLMKYAQHESFEYPQGSFQGGLIQRPFKSLEDSSNDSDETLSEEENPDSANQFRDLDAISENQTGLKECDKTKIGGAFFCHDLNRNGPSHDAQTLYPYLIVNIGSGVSILLVESPEQFKRVGGTSLGGSTFLGLTSALTGCTSFKEAVDLAATGDSTEIDMLVGDIYGGDYSEMGLAATTVASSFGKLVQPSRRETAMQSPQHLAKATLLMITNNIGSLAKLHAQATGVEHVLFTGSFMHGNKLAIRLLAVAMEFWSKGQIKAIFLRHEGHAGAMGALLSALDPADQTDALLLS</sequence>
<proteinExistence type="inferred from homology"/>
<evidence type="ECO:0000256" key="1">
    <source>
        <dbReference type="ARBA" id="ARBA00001206"/>
    </source>
</evidence>
<dbReference type="FunFam" id="3.30.420.40:FF:000025">
    <property type="entry name" value="pantothenate kinase 2, mitochondrial"/>
    <property type="match status" value="1"/>
</dbReference>
<gene>
    <name evidence="13" type="ORF">KP509_38G022000</name>
</gene>
<keyword evidence="7" id="KW-0547">Nucleotide-binding</keyword>
<comment type="caution">
    <text evidence="13">The sequence shown here is derived from an EMBL/GenBank/DDBJ whole genome shotgun (WGS) entry which is preliminary data.</text>
</comment>
<comment type="catalytic activity">
    <reaction evidence="1">
        <text>(R)-pantothenate + ATP = (R)-4'-phosphopantothenate + ADP + H(+)</text>
        <dbReference type="Rhea" id="RHEA:16373"/>
        <dbReference type="ChEBI" id="CHEBI:10986"/>
        <dbReference type="ChEBI" id="CHEBI:15378"/>
        <dbReference type="ChEBI" id="CHEBI:29032"/>
        <dbReference type="ChEBI" id="CHEBI:30616"/>
        <dbReference type="ChEBI" id="CHEBI:456216"/>
        <dbReference type="EC" id="2.7.1.33"/>
    </reaction>
</comment>
<organism evidence="13 14">
    <name type="scientific">Ceratopteris richardii</name>
    <name type="common">Triangle waterfern</name>
    <dbReference type="NCBI Taxonomy" id="49495"/>
    <lineage>
        <taxon>Eukaryota</taxon>
        <taxon>Viridiplantae</taxon>
        <taxon>Streptophyta</taxon>
        <taxon>Embryophyta</taxon>
        <taxon>Tracheophyta</taxon>
        <taxon>Polypodiopsida</taxon>
        <taxon>Polypodiidae</taxon>
        <taxon>Polypodiales</taxon>
        <taxon>Pteridineae</taxon>
        <taxon>Pteridaceae</taxon>
        <taxon>Parkerioideae</taxon>
        <taxon>Ceratopteris</taxon>
    </lineage>
</organism>
<evidence type="ECO:0000256" key="3">
    <source>
        <dbReference type="ARBA" id="ARBA00005225"/>
    </source>
</evidence>
<protein>
    <recommendedName>
        <fullName evidence="4">pantothenate kinase</fullName>
        <ecNumber evidence="4">2.7.1.33</ecNumber>
    </recommendedName>
</protein>
<evidence type="ECO:0000256" key="7">
    <source>
        <dbReference type="ARBA" id="ARBA00022741"/>
    </source>
</evidence>
<evidence type="ECO:0000256" key="12">
    <source>
        <dbReference type="SAM" id="MobiDB-lite"/>
    </source>
</evidence>
<dbReference type="AlphaFoldDB" id="A0A8T2Q2U7"/>
<dbReference type="GO" id="GO:0005829">
    <property type="term" value="C:cytosol"/>
    <property type="evidence" value="ECO:0007669"/>
    <property type="project" value="TreeGrafter"/>
</dbReference>
<dbReference type="NCBIfam" id="TIGR00555">
    <property type="entry name" value="panK_eukar"/>
    <property type="match status" value="1"/>
</dbReference>
<dbReference type="Gene3D" id="3.30.420.40">
    <property type="match status" value="1"/>
</dbReference>
<dbReference type="PANTHER" id="PTHR12280:SF30">
    <property type="entry name" value="FUMBLE"/>
    <property type="match status" value="1"/>
</dbReference>
<keyword evidence="6" id="KW-0808">Transferase</keyword>
<dbReference type="GO" id="GO:0005634">
    <property type="term" value="C:nucleus"/>
    <property type="evidence" value="ECO:0007669"/>
    <property type="project" value="TreeGrafter"/>
</dbReference>
<dbReference type="EMBL" id="CM035443">
    <property type="protein sequence ID" value="KAH7278057.1"/>
    <property type="molecule type" value="Genomic_DNA"/>
</dbReference>
<feature type="region of interest" description="Disordered" evidence="12">
    <location>
        <begin position="326"/>
        <end position="351"/>
    </location>
</feature>
<keyword evidence="14" id="KW-1185">Reference proteome</keyword>
<dbReference type="Gene3D" id="3.30.420.510">
    <property type="match status" value="1"/>
</dbReference>
<comment type="subcellular location">
    <subcellularLocation>
        <location evidence="2">Cytoplasm</location>
    </subcellularLocation>
</comment>
<dbReference type="EC" id="2.7.1.33" evidence="4"/>
<evidence type="ECO:0000313" key="14">
    <source>
        <dbReference type="Proteomes" id="UP000825935"/>
    </source>
</evidence>
<evidence type="ECO:0000256" key="4">
    <source>
        <dbReference type="ARBA" id="ARBA00012102"/>
    </source>
</evidence>
<dbReference type="GO" id="GO:0004594">
    <property type="term" value="F:pantothenate kinase activity"/>
    <property type="evidence" value="ECO:0007669"/>
    <property type="project" value="UniProtKB-EC"/>
</dbReference>
<evidence type="ECO:0000256" key="8">
    <source>
        <dbReference type="ARBA" id="ARBA00022777"/>
    </source>
</evidence>
<keyword evidence="8" id="KW-0418">Kinase</keyword>
<evidence type="ECO:0000256" key="5">
    <source>
        <dbReference type="ARBA" id="ARBA00022490"/>
    </source>
</evidence>
<dbReference type="OrthoDB" id="498611at2759"/>
<comment type="similarity">
    <text evidence="11">Belongs to the type II pantothenate kinase family.</text>
</comment>
<dbReference type="PANTHER" id="PTHR12280">
    <property type="entry name" value="PANTOTHENATE KINASE"/>
    <property type="match status" value="1"/>
</dbReference>
<dbReference type="SUPFAM" id="SSF53067">
    <property type="entry name" value="Actin-like ATPase domain"/>
    <property type="match status" value="2"/>
</dbReference>
<evidence type="ECO:0000256" key="9">
    <source>
        <dbReference type="ARBA" id="ARBA00022840"/>
    </source>
</evidence>
<dbReference type="EMBL" id="CM035443">
    <property type="protein sequence ID" value="KAH7278053.1"/>
    <property type="molecule type" value="Genomic_DNA"/>
</dbReference>
<dbReference type="GO" id="GO:0015937">
    <property type="term" value="P:coenzyme A biosynthetic process"/>
    <property type="evidence" value="ECO:0007669"/>
    <property type="project" value="UniProtKB-KW"/>
</dbReference>
<comment type="pathway">
    <text evidence="3">Cofactor biosynthesis; coenzyme A biosynthesis; CoA from (R)-pantothenate: step 1/5.</text>
</comment>
<dbReference type="EMBL" id="CM035443">
    <property type="protein sequence ID" value="KAH7278054.1"/>
    <property type="molecule type" value="Genomic_DNA"/>
</dbReference>
<evidence type="ECO:0000256" key="11">
    <source>
        <dbReference type="ARBA" id="ARBA00060870"/>
    </source>
</evidence>
<keyword evidence="9" id="KW-0067">ATP-binding</keyword>
<evidence type="ECO:0000313" key="13">
    <source>
        <dbReference type="EMBL" id="KAH7278054.1"/>
    </source>
</evidence>
<reference evidence="13" key="1">
    <citation type="submission" date="2021-08" db="EMBL/GenBank/DDBJ databases">
        <title>WGS assembly of Ceratopteris richardii.</title>
        <authorList>
            <person name="Marchant D.B."/>
            <person name="Chen G."/>
            <person name="Jenkins J."/>
            <person name="Shu S."/>
            <person name="Leebens-Mack J."/>
            <person name="Grimwood J."/>
            <person name="Schmutz J."/>
            <person name="Soltis P."/>
            <person name="Soltis D."/>
            <person name="Chen Z.-H."/>
        </authorList>
    </citation>
    <scope>NUCLEOTIDE SEQUENCE</scope>
    <source>
        <strain evidence="13">Whitten #5841</strain>
        <tissue evidence="13">Leaf</tissue>
    </source>
</reference>
<dbReference type="CDD" id="cd24122">
    <property type="entry name" value="ASKHA_NBD_PanK-II_Pank1-like"/>
    <property type="match status" value="1"/>
</dbReference>
<dbReference type="GO" id="GO:0005524">
    <property type="term" value="F:ATP binding"/>
    <property type="evidence" value="ECO:0007669"/>
    <property type="project" value="UniProtKB-KW"/>
</dbReference>
<evidence type="ECO:0000256" key="10">
    <source>
        <dbReference type="ARBA" id="ARBA00022993"/>
    </source>
</evidence>
<dbReference type="InterPro" id="IPR004567">
    <property type="entry name" value="Type_II_PanK"/>
</dbReference>
<name>A0A8T2Q2U7_CERRI</name>
<accession>A0A8T2Q2U7</accession>
<evidence type="ECO:0000256" key="2">
    <source>
        <dbReference type="ARBA" id="ARBA00004496"/>
    </source>
</evidence>
<dbReference type="Pfam" id="PF03630">
    <property type="entry name" value="Fumble"/>
    <property type="match status" value="1"/>
</dbReference>
<evidence type="ECO:0000256" key="6">
    <source>
        <dbReference type="ARBA" id="ARBA00022679"/>
    </source>
</evidence>
<dbReference type="OMA" id="MEEFLFL"/>
<dbReference type="Proteomes" id="UP000825935">
    <property type="component" value="Chromosome 38"/>
</dbReference>
<feature type="compositionally biased region" description="Acidic residues" evidence="12">
    <location>
        <begin position="330"/>
        <end position="344"/>
    </location>
</feature>
<dbReference type="InterPro" id="IPR043129">
    <property type="entry name" value="ATPase_NBD"/>
</dbReference>